<reference evidence="3 4" key="1">
    <citation type="submission" date="2018-12" db="EMBL/GenBank/DDBJ databases">
        <title>Draft genome sequence of Xylaria grammica IHI A82.</title>
        <authorList>
            <person name="Buettner E."/>
            <person name="Kellner H."/>
        </authorList>
    </citation>
    <scope>NUCLEOTIDE SEQUENCE [LARGE SCALE GENOMIC DNA]</scope>
    <source>
        <strain evidence="3 4">IHI A82</strain>
    </source>
</reference>
<dbReference type="Proteomes" id="UP000286045">
    <property type="component" value="Unassembled WGS sequence"/>
</dbReference>
<dbReference type="AlphaFoldDB" id="A0A439CS63"/>
<sequence length="183" mass="21211">MVVQMYRVYPDNPKYQEYETKFNKGWTHAGKTARIKRIYLAKDKDVNKAYRGKRFNQYRGNKRYQTYFHGTQRACNIGRWGTSLRYCKKPDCSLCGIMWRSFDVKYTGPGCMFGAGIYTTPSSSKADIYAKNHRLFSRRHAMLICRVIASRQQNMTAADHSMTSPSPGYDSVRKPPTVEAMLN</sequence>
<keyword evidence="4" id="KW-1185">Reference proteome</keyword>
<dbReference type="EMBL" id="RYZI01000487">
    <property type="protein sequence ID" value="RWA05028.1"/>
    <property type="molecule type" value="Genomic_DNA"/>
</dbReference>
<evidence type="ECO:0000313" key="4">
    <source>
        <dbReference type="Proteomes" id="UP000286045"/>
    </source>
</evidence>
<feature type="region of interest" description="Disordered" evidence="1">
    <location>
        <begin position="156"/>
        <end position="183"/>
    </location>
</feature>
<evidence type="ECO:0000259" key="2">
    <source>
        <dbReference type="Pfam" id="PF00644"/>
    </source>
</evidence>
<name>A0A439CS63_9PEZI</name>
<dbReference type="STRING" id="363999.A0A439CS63"/>
<feature type="domain" description="PARP catalytic" evidence="2">
    <location>
        <begin position="23"/>
        <end position="175"/>
    </location>
</feature>
<dbReference type="GO" id="GO:0003950">
    <property type="term" value="F:NAD+ poly-ADP-ribosyltransferase activity"/>
    <property type="evidence" value="ECO:0007669"/>
    <property type="project" value="InterPro"/>
</dbReference>
<evidence type="ECO:0000256" key="1">
    <source>
        <dbReference type="SAM" id="MobiDB-lite"/>
    </source>
</evidence>
<organism evidence="3 4">
    <name type="scientific">Xylaria grammica</name>
    <dbReference type="NCBI Taxonomy" id="363999"/>
    <lineage>
        <taxon>Eukaryota</taxon>
        <taxon>Fungi</taxon>
        <taxon>Dikarya</taxon>
        <taxon>Ascomycota</taxon>
        <taxon>Pezizomycotina</taxon>
        <taxon>Sordariomycetes</taxon>
        <taxon>Xylariomycetidae</taxon>
        <taxon>Xylariales</taxon>
        <taxon>Xylariaceae</taxon>
        <taxon>Xylaria</taxon>
    </lineage>
</organism>
<feature type="compositionally biased region" description="Polar residues" evidence="1">
    <location>
        <begin position="156"/>
        <end position="166"/>
    </location>
</feature>
<dbReference type="PANTHER" id="PTHR31681">
    <property type="entry name" value="C2H2-LIKE ZINC FINGER PROTEIN"/>
    <property type="match status" value="1"/>
</dbReference>
<dbReference type="InterPro" id="IPR012317">
    <property type="entry name" value="Poly(ADP-ribose)pol_cat_dom"/>
</dbReference>
<comment type="caution">
    <text evidence="3">The sequence shown here is derived from an EMBL/GenBank/DDBJ whole genome shotgun (WGS) entry which is preliminary data.</text>
</comment>
<dbReference type="Pfam" id="PF00644">
    <property type="entry name" value="PARP"/>
    <property type="match status" value="1"/>
</dbReference>
<evidence type="ECO:0000313" key="3">
    <source>
        <dbReference type="EMBL" id="RWA05028.1"/>
    </source>
</evidence>
<accession>A0A439CS63</accession>
<proteinExistence type="predicted"/>
<dbReference type="SUPFAM" id="SSF56399">
    <property type="entry name" value="ADP-ribosylation"/>
    <property type="match status" value="1"/>
</dbReference>
<gene>
    <name evidence="3" type="ORF">EKO27_g10075</name>
</gene>
<protein>
    <recommendedName>
        <fullName evidence="2">PARP catalytic domain-containing protein</fullName>
    </recommendedName>
</protein>
<dbReference type="PANTHER" id="PTHR31681:SF3">
    <property type="entry name" value="OS04G0690100 PROTEIN"/>
    <property type="match status" value="1"/>
</dbReference>
<dbReference type="Gene3D" id="3.90.228.10">
    <property type="match status" value="1"/>
</dbReference>